<dbReference type="PANTHER" id="PTHR30469">
    <property type="entry name" value="MULTIDRUG RESISTANCE PROTEIN MDTA"/>
    <property type="match status" value="1"/>
</dbReference>
<evidence type="ECO:0000256" key="1">
    <source>
        <dbReference type="ARBA" id="ARBA00004236"/>
    </source>
</evidence>
<evidence type="ECO:0000256" key="7">
    <source>
        <dbReference type="SAM" id="MobiDB-lite"/>
    </source>
</evidence>
<keyword evidence="6 8" id="KW-0472">Membrane</keyword>
<evidence type="ECO:0000256" key="6">
    <source>
        <dbReference type="ARBA" id="ARBA00023136"/>
    </source>
</evidence>
<dbReference type="InterPro" id="IPR058624">
    <property type="entry name" value="MdtA-like_HH"/>
</dbReference>
<evidence type="ECO:0000256" key="5">
    <source>
        <dbReference type="ARBA" id="ARBA00022519"/>
    </source>
</evidence>
<dbReference type="Proteomes" id="UP001179121">
    <property type="component" value="Chromosome"/>
</dbReference>
<dbReference type="EMBL" id="OX365700">
    <property type="protein sequence ID" value="CAI4033376.1"/>
    <property type="molecule type" value="Genomic_DNA"/>
</dbReference>
<dbReference type="Pfam" id="PF25876">
    <property type="entry name" value="HH_MFP_RND"/>
    <property type="match status" value="1"/>
</dbReference>
<keyword evidence="3" id="KW-0813">Transport</keyword>
<dbReference type="Pfam" id="PF25967">
    <property type="entry name" value="RND-MFP_C"/>
    <property type="match status" value="1"/>
</dbReference>
<dbReference type="NCBIfam" id="TIGR01730">
    <property type="entry name" value="RND_mfp"/>
    <property type="match status" value="1"/>
</dbReference>
<evidence type="ECO:0000256" key="4">
    <source>
        <dbReference type="ARBA" id="ARBA00022475"/>
    </source>
</evidence>
<dbReference type="KEGG" id="nti:DNFV4_03812"/>
<protein>
    <submittedName>
        <fullName evidence="13">Multidrug efflux pump membrane fusion protein MdtA</fullName>
    </submittedName>
</protein>
<keyword evidence="8" id="KW-1133">Transmembrane helix</keyword>
<comment type="similarity">
    <text evidence="2">Belongs to the membrane fusion protein (MFP) (TC 8.A.1) family.</text>
</comment>
<gene>
    <name evidence="13" type="ORF">DNFV4_03812</name>
</gene>
<keyword evidence="4" id="KW-1003">Cell membrane</keyword>
<dbReference type="Gene3D" id="1.10.287.470">
    <property type="entry name" value="Helix hairpin bin"/>
    <property type="match status" value="1"/>
</dbReference>
<organism evidence="13 14">
    <name type="scientific">Nitrospira tepida</name>
    <dbReference type="NCBI Taxonomy" id="2973512"/>
    <lineage>
        <taxon>Bacteria</taxon>
        <taxon>Pseudomonadati</taxon>
        <taxon>Nitrospirota</taxon>
        <taxon>Nitrospiria</taxon>
        <taxon>Nitrospirales</taxon>
        <taxon>Nitrospiraceae</taxon>
        <taxon>Nitrospira</taxon>
    </lineage>
</organism>
<feature type="domain" description="Multidrug resistance protein MdtA-like C-terminal permuted SH3" evidence="12">
    <location>
        <begin position="332"/>
        <end position="393"/>
    </location>
</feature>
<keyword evidence="14" id="KW-1185">Reference proteome</keyword>
<dbReference type="GO" id="GO:0015562">
    <property type="term" value="F:efflux transmembrane transporter activity"/>
    <property type="evidence" value="ECO:0007669"/>
    <property type="project" value="TreeGrafter"/>
</dbReference>
<dbReference type="SUPFAM" id="SSF111369">
    <property type="entry name" value="HlyD-like secretion proteins"/>
    <property type="match status" value="1"/>
</dbReference>
<feature type="region of interest" description="Disordered" evidence="7">
    <location>
        <begin position="398"/>
        <end position="433"/>
    </location>
</feature>
<evidence type="ECO:0000259" key="11">
    <source>
        <dbReference type="Pfam" id="PF25944"/>
    </source>
</evidence>
<dbReference type="Gene3D" id="2.40.420.20">
    <property type="match status" value="1"/>
</dbReference>
<dbReference type="InterPro" id="IPR058626">
    <property type="entry name" value="MdtA-like_b-barrel"/>
</dbReference>
<dbReference type="Gene3D" id="2.40.50.100">
    <property type="match status" value="1"/>
</dbReference>
<feature type="compositionally biased region" description="Low complexity" evidence="7">
    <location>
        <begin position="409"/>
        <end position="424"/>
    </location>
</feature>
<evidence type="ECO:0000256" key="3">
    <source>
        <dbReference type="ARBA" id="ARBA00022448"/>
    </source>
</evidence>
<evidence type="ECO:0000256" key="2">
    <source>
        <dbReference type="ARBA" id="ARBA00009477"/>
    </source>
</evidence>
<evidence type="ECO:0000259" key="12">
    <source>
        <dbReference type="Pfam" id="PF25967"/>
    </source>
</evidence>
<dbReference type="Gene3D" id="2.40.30.170">
    <property type="match status" value="1"/>
</dbReference>
<proteinExistence type="inferred from homology"/>
<name>A0AA86T803_9BACT</name>
<evidence type="ECO:0000313" key="14">
    <source>
        <dbReference type="Proteomes" id="UP001179121"/>
    </source>
</evidence>
<evidence type="ECO:0000313" key="13">
    <source>
        <dbReference type="EMBL" id="CAI4033376.1"/>
    </source>
</evidence>
<dbReference type="InterPro" id="IPR058627">
    <property type="entry name" value="MdtA-like_C"/>
</dbReference>
<feature type="domain" description="Multidrug resistance protein MdtA-like barrel-sandwich hybrid" evidence="10">
    <location>
        <begin position="95"/>
        <end position="238"/>
    </location>
</feature>
<dbReference type="PANTHER" id="PTHR30469:SF12">
    <property type="entry name" value="MULTIDRUG RESISTANCE PROTEIN MDTA"/>
    <property type="match status" value="1"/>
</dbReference>
<dbReference type="GO" id="GO:1990281">
    <property type="term" value="C:efflux pump complex"/>
    <property type="evidence" value="ECO:0007669"/>
    <property type="project" value="TreeGrafter"/>
</dbReference>
<feature type="domain" description="Multidrug resistance protein MdtA-like beta-barrel" evidence="11">
    <location>
        <begin position="242"/>
        <end position="325"/>
    </location>
</feature>
<keyword evidence="8" id="KW-0812">Transmembrane</keyword>
<feature type="domain" description="Multidrug resistance protein MdtA-like alpha-helical hairpin" evidence="9">
    <location>
        <begin position="135"/>
        <end position="204"/>
    </location>
</feature>
<evidence type="ECO:0000259" key="10">
    <source>
        <dbReference type="Pfam" id="PF25917"/>
    </source>
</evidence>
<evidence type="ECO:0000256" key="8">
    <source>
        <dbReference type="SAM" id="Phobius"/>
    </source>
</evidence>
<dbReference type="InterPro" id="IPR058625">
    <property type="entry name" value="MdtA-like_BSH"/>
</dbReference>
<accession>A0AA86T803</accession>
<dbReference type="NCBIfam" id="NF008589">
    <property type="entry name" value="PRK11556.1"/>
    <property type="match status" value="1"/>
</dbReference>
<sequence length="433" mass="47170">MSHAQPPLPPPSSQRDMPERVRVARLVKRWSIGLLVLSLIAFGAYALVTKSGEGQLRAGQGRNTGASSVPVIAAAARTGDIGIYLNGLGTVVPFNTVTVRSRVDGQLMQVLFQEGQMVRKGDLLAQIDPRPFEVQLTQAQGQMARDLAQLKNAQLDLERYRGLVKQGFVPKQQLDTQEALVRQYEGIVKADQGQIDNAKLQLTYCRITAPIDGRVGLRLVDVGNMVRANDPNGLLVITQLQPITVVFTIPEDNLPPVLDKLKVGEQLPVEAFDREHKQRLASGSLLTVDNQIDPNTGTVRLKAVFANEQNELFPNQFVNARLLLDTKRGVTIVPSVSVQRGPQGAFVYIVKRDQAGEQTVEVRPVDVGVTHAEDASIEKGVAPEELVVVEGTEKLRNGTKVEVRPPAVAADQPQASSEAAPQAQLSRPTRKPM</sequence>
<evidence type="ECO:0000259" key="9">
    <source>
        <dbReference type="Pfam" id="PF25876"/>
    </source>
</evidence>
<comment type="subcellular location">
    <subcellularLocation>
        <location evidence="1">Cell membrane</location>
    </subcellularLocation>
</comment>
<dbReference type="RefSeq" id="WP_289270521.1">
    <property type="nucleotide sequence ID" value="NZ_OX365700.1"/>
</dbReference>
<dbReference type="AlphaFoldDB" id="A0AA86T803"/>
<dbReference type="Pfam" id="PF25917">
    <property type="entry name" value="BSH_RND"/>
    <property type="match status" value="1"/>
</dbReference>
<reference evidence="13" key="1">
    <citation type="submission" date="2022-10" db="EMBL/GenBank/DDBJ databases">
        <authorList>
            <person name="Koch H."/>
        </authorList>
    </citation>
    <scope>NUCLEOTIDE SEQUENCE</scope>
    <source>
        <strain evidence="13">DNF</strain>
    </source>
</reference>
<dbReference type="InterPro" id="IPR006143">
    <property type="entry name" value="RND_pump_MFP"/>
</dbReference>
<keyword evidence="5" id="KW-0997">Cell inner membrane</keyword>
<dbReference type="Pfam" id="PF25944">
    <property type="entry name" value="Beta-barrel_RND"/>
    <property type="match status" value="1"/>
</dbReference>
<feature type="transmembrane region" description="Helical" evidence="8">
    <location>
        <begin position="30"/>
        <end position="48"/>
    </location>
</feature>